<sequence>MKPVASWLAGITGVVLGSHAWAATSPPVQPMTLPELTALAMHNNPQTTAAWSAIAQSQAAERIARAAWWPTLTLNYSAQRSRSLSSSGQETTIQKRYGPSLSLSYLLLDFGSRGGAIDQVAAQTLASQYNLNQTLQDLALTVESNYYTVIGNAALVDANQQALDEAKANLDAAQIRHTAGLATIADVYQAQSAQASAQLTLQQSQGQLRVARGALATSAGYQPDMKLQLADWDPQASEIEMPTLSLDQLLARAREARPELLAAQASEQAAAGAVREARGKALPALTMTGSIGRTTVASRGTGDPFSLGATLSMPLFQGFALRSAIQGARAALDNAHASTDSLRLDVEQQVWTAYQNLQTAYGNVDASQVQLESAQRAADAIRARYKSGLSSILEVLTTESALAQARVARIQSYLNWYLALATLAHDAGGLPGANPDGPTAPPATPGVTP</sequence>
<dbReference type="Proteomes" id="UP000653472">
    <property type="component" value="Unassembled WGS sequence"/>
</dbReference>
<dbReference type="Pfam" id="PF02321">
    <property type="entry name" value="OEP"/>
    <property type="match status" value="2"/>
</dbReference>
<evidence type="ECO:0000313" key="10">
    <source>
        <dbReference type="Proteomes" id="UP000653472"/>
    </source>
</evidence>
<keyword evidence="7" id="KW-0354">Hemolysis</keyword>
<keyword evidence="10" id="KW-1185">Reference proteome</keyword>
<name>A0A970B6F7_9GAMM</name>
<dbReference type="PIRSF" id="PIRSF001892">
    <property type="entry name" value="CyaE"/>
    <property type="match status" value="1"/>
</dbReference>
<feature type="chain" id="PRO_5037835935" description="Protein CyaE" evidence="8">
    <location>
        <begin position="23"/>
        <end position="449"/>
    </location>
</feature>
<keyword evidence="8" id="KW-0732">Signal</keyword>
<dbReference type="InterPro" id="IPR003423">
    <property type="entry name" value="OMP_efflux"/>
</dbReference>
<keyword evidence="6 7" id="KW-0998">Cell outer membrane</keyword>
<evidence type="ECO:0000256" key="6">
    <source>
        <dbReference type="ARBA" id="ARBA00023237"/>
    </source>
</evidence>
<dbReference type="GO" id="GO:0031640">
    <property type="term" value="P:killing of cells of another organism"/>
    <property type="evidence" value="ECO:0007669"/>
    <property type="project" value="UniProtKB-KW"/>
</dbReference>
<dbReference type="GO" id="GO:0015562">
    <property type="term" value="F:efflux transmembrane transporter activity"/>
    <property type="evidence" value="ECO:0007669"/>
    <property type="project" value="InterPro"/>
</dbReference>
<evidence type="ECO:0000256" key="2">
    <source>
        <dbReference type="ARBA" id="ARBA00022448"/>
    </source>
</evidence>
<dbReference type="GO" id="GO:0009279">
    <property type="term" value="C:cell outer membrane"/>
    <property type="evidence" value="ECO:0007669"/>
    <property type="project" value="UniProtKB-SubCell"/>
</dbReference>
<keyword evidence="3" id="KW-1134">Transmembrane beta strand</keyword>
<accession>A0A970B6F7</accession>
<proteinExistence type="inferred from homology"/>
<keyword evidence="5 7" id="KW-0472">Membrane</keyword>
<comment type="caution">
    <text evidence="9">The sequence shown here is derived from an EMBL/GenBank/DDBJ whole genome shotgun (WGS) entry which is preliminary data.</text>
</comment>
<feature type="signal peptide" evidence="8">
    <location>
        <begin position="1"/>
        <end position="22"/>
    </location>
</feature>
<comment type="function">
    <text evidence="7">CyaE is necessary for transport of calmodulin-sensitive adenylate cyclase-hemolysin (cyclolysin).</text>
</comment>
<dbReference type="RefSeq" id="WP_168147827.1">
    <property type="nucleotide sequence ID" value="NZ_JAAVXB010000004.1"/>
</dbReference>
<dbReference type="GO" id="GO:1990281">
    <property type="term" value="C:efflux pump complex"/>
    <property type="evidence" value="ECO:0007669"/>
    <property type="project" value="TreeGrafter"/>
</dbReference>
<keyword evidence="2 7" id="KW-0813">Transport</keyword>
<evidence type="ECO:0000256" key="7">
    <source>
        <dbReference type="PIRNR" id="PIRNR001892"/>
    </source>
</evidence>
<reference evidence="9" key="1">
    <citation type="submission" date="2020-03" db="EMBL/GenBank/DDBJ databases">
        <title>Solimonas marina sp. nov., isolated from deep seawater of the Pacific Ocean.</title>
        <authorList>
            <person name="Liu X."/>
            <person name="Lai Q."/>
            <person name="Sun F."/>
            <person name="Gai Y."/>
            <person name="Li G."/>
            <person name="Shao Z."/>
        </authorList>
    </citation>
    <scope>NUCLEOTIDE SEQUENCE</scope>
    <source>
        <strain evidence="9">C16B3</strain>
    </source>
</reference>
<dbReference type="SUPFAM" id="SSF56954">
    <property type="entry name" value="Outer membrane efflux proteins (OEP)"/>
    <property type="match status" value="1"/>
</dbReference>
<dbReference type="PANTHER" id="PTHR30026:SF20">
    <property type="entry name" value="OUTER MEMBRANE PROTEIN TOLC"/>
    <property type="match status" value="1"/>
</dbReference>
<evidence type="ECO:0000256" key="5">
    <source>
        <dbReference type="ARBA" id="ARBA00023136"/>
    </source>
</evidence>
<comment type="similarity">
    <text evidence="1 7">Belongs to the outer membrane factor (OMF) (TC 1.B.17) family.</text>
</comment>
<protein>
    <recommendedName>
        <fullName evidence="7">Protein CyaE</fullName>
    </recommendedName>
</protein>
<evidence type="ECO:0000256" key="4">
    <source>
        <dbReference type="ARBA" id="ARBA00022692"/>
    </source>
</evidence>
<dbReference type="Gene3D" id="1.20.1600.10">
    <property type="entry name" value="Outer membrane efflux proteins (OEP)"/>
    <property type="match status" value="1"/>
</dbReference>
<evidence type="ECO:0000256" key="8">
    <source>
        <dbReference type="SAM" id="SignalP"/>
    </source>
</evidence>
<organism evidence="9 10">
    <name type="scientific">Solimonas marina</name>
    <dbReference type="NCBI Taxonomy" id="2714601"/>
    <lineage>
        <taxon>Bacteria</taxon>
        <taxon>Pseudomonadati</taxon>
        <taxon>Pseudomonadota</taxon>
        <taxon>Gammaproteobacteria</taxon>
        <taxon>Nevskiales</taxon>
        <taxon>Nevskiaceae</taxon>
        <taxon>Solimonas</taxon>
    </lineage>
</organism>
<keyword evidence="4" id="KW-0812">Transmembrane</keyword>
<keyword evidence="7" id="KW-0204">Cytolysis</keyword>
<dbReference type="EMBL" id="JAAVXB010000004">
    <property type="protein sequence ID" value="NKF22580.1"/>
    <property type="molecule type" value="Genomic_DNA"/>
</dbReference>
<dbReference type="GO" id="GO:0015288">
    <property type="term" value="F:porin activity"/>
    <property type="evidence" value="ECO:0007669"/>
    <property type="project" value="TreeGrafter"/>
</dbReference>
<dbReference type="AlphaFoldDB" id="A0A970B6F7"/>
<comment type="subcellular location">
    <subcellularLocation>
        <location evidence="7">Cell outer membrane</location>
        <topology evidence="7">Peripheral membrane protein</topology>
    </subcellularLocation>
</comment>
<dbReference type="InterPro" id="IPR028351">
    <property type="entry name" value="CyaE"/>
</dbReference>
<gene>
    <name evidence="9" type="ORF">G7Y82_09635</name>
</gene>
<dbReference type="InterPro" id="IPR051906">
    <property type="entry name" value="TolC-like"/>
</dbReference>
<dbReference type="PANTHER" id="PTHR30026">
    <property type="entry name" value="OUTER MEMBRANE PROTEIN TOLC"/>
    <property type="match status" value="1"/>
</dbReference>
<evidence type="ECO:0000256" key="1">
    <source>
        <dbReference type="ARBA" id="ARBA00007613"/>
    </source>
</evidence>
<evidence type="ECO:0000256" key="3">
    <source>
        <dbReference type="ARBA" id="ARBA00022452"/>
    </source>
</evidence>
<evidence type="ECO:0000313" key="9">
    <source>
        <dbReference type="EMBL" id="NKF22580.1"/>
    </source>
</evidence>